<dbReference type="PANTHER" id="PTHR12993">
    <property type="entry name" value="N-ACETYLGLUCOSAMINYL-PHOSPHATIDYLINOSITOL DE-N-ACETYLASE-RELATED"/>
    <property type="match status" value="1"/>
</dbReference>
<dbReference type="SUPFAM" id="SSF102588">
    <property type="entry name" value="LmbE-like"/>
    <property type="match status" value="1"/>
</dbReference>
<comment type="caution">
    <text evidence="1">The sequence shown here is derived from an EMBL/GenBank/DDBJ whole genome shotgun (WGS) entry which is preliminary data.</text>
</comment>
<dbReference type="GO" id="GO:0016811">
    <property type="term" value="F:hydrolase activity, acting on carbon-nitrogen (but not peptide) bonds, in linear amides"/>
    <property type="evidence" value="ECO:0007669"/>
    <property type="project" value="TreeGrafter"/>
</dbReference>
<evidence type="ECO:0000313" key="2">
    <source>
        <dbReference type="Proteomes" id="UP000176450"/>
    </source>
</evidence>
<dbReference type="Pfam" id="PF02585">
    <property type="entry name" value="PIG-L"/>
    <property type="match status" value="1"/>
</dbReference>
<dbReference type="InterPro" id="IPR003737">
    <property type="entry name" value="GlcNAc_PI_deacetylase-related"/>
</dbReference>
<dbReference type="InterPro" id="IPR024078">
    <property type="entry name" value="LmbE-like_dom_sf"/>
</dbReference>
<accession>A0A1F6AXE5</accession>
<dbReference type="Gene3D" id="3.40.50.10320">
    <property type="entry name" value="LmbE-like"/>
    <property type="match status" value="1"/>
</dbReference>
<reference evidence="1 2" key="1">
    <citation type="journal article" date="2016" name="Nat. Commun.">
        <title>Thousands of microbial genomes shed light on interconnected biogeochemical processes in an aquifer system.</title>
        <authorList>
            <person name="Anantharaman K."/>
            <person name="Brown C.T."/>
            <person name="Hug L.A."/>
            <person name="Sharon I."/>
            <person name="Castelle C.J."/>
            <person name="Probst A.J."/>
            <person name="Thomas B.C."/>
            <person name="Singh A."/>
            <person name="Wilkins M.J."/>
            <person name="Karaoz U."/>
            <person name="Brodie E.L."/>
            <person name="Williams K.H."/>
            <person name="Hubbard S.S."/>
            <person name="Banfield J.F."/>
        </authorList>
    </citation>
    <scope>NUCLEOTIDE SEQUENCE [LARGE SCALE GENOMIC DNA]</scope>
</reference>
<evidence type="ECO:0008006" key="3">
    <source>
        <dbReference type="Google" id="ProtNLM"/>
    </source>
</evidence>
<evidence type="ECO:0000313" key="1">
    <source>
        <dbReference type="EMBL" id="OGG29349.1"/>
    </source>
</evidence>
<sequence length="262" mass="29721">MKRMLVVFAHPDDESFISSGTIAKYVKAGWTVDLICATRGEAGNTGPYGEKTSGQLGSIRQGELEKVGKLLGISSITLLGYMDGQLNVQPSGELEDNIYRKMEEYIPDCVITFDTTGVSNHPDHVKLCYATTFAFQKYAFWIEKQLKQDPEYNENDEPKLYYACVPETIVDYLKRKKVFSEISFGKPWVGTPDKFVTTAISIAGYQRVKKKALRMHISQQENVDPFVALSNNPLIRQEYYVFRMHGTREIFVGNNDRVSTKL</sequence>
<dbReference type="Proteomes" id="UP000176450">
    <property type="component" value="Unassembled WGS sequence"/>
</dbReference>
<gene>
    <name evidence="1" type="ORF">A3A63_02050</name>
</gene>
<name>A0A1F6AXE5_9BACT</name>
<dbReference type="EMBL" id="MFJX01000070">
    <property type="protein sequence ID" value="OGG29349.1"/>
    <property type="molecule type" value="Genomic_DNA"/>
</dbReference>
<protein>
    <recommendedName>
        <fullName evidence="3">GlcNAc-PI de-N-acetylase</fullName>
    </recommendedName>
</protein>
<dbReference type="AlphaFoldDB" id="A0A1F6AXE5"/>
<organism evidence="1 2">
    <name type="scientific">Candidatus Gottesmanbacteria bacterium RIFCSPLOWO2_01_FULL_46_9</name>
    <dbReference type="NCBI Taxonomy" id="1798394"/>
    <lineage>
        <taxon>Bacteria</taxon>
        <taxon>Candidatus Gottesmaniibacteriota</taxon>
    </lineage>
</organism>
<dbReference type="PANTHER" id="PTHR12993:SF11">
    <property type="entry name" value="N-ACETYLGLUCOSAMINYL-PHOSPHATIDYLINOSITOL DE-N-ACETYLASE"/>
    <property type="match status" value="1"/>
</dbReference>
<proteinExistence type="predicted"/>